<evidence type="ECO:0000313" key="2">
    <source>
        <dbReference type="Proteomes" id="UP000035762"/>
    </source>
</evidence>
<dbReference type="Proteomes" id="UP000035762">
    <property type="component" value="Unassembled WGS sequence"/>
</dbReference>
<name>A0A090MNQ8_AFIFE</name>
<gene>
    <name evidence="1" type="ORF">BN961_01288</name>
</gene>
<evidence type="ECO:0000313" key="1">
    <source>
        <dbReference type="EMBL" id="CEG07882.1"/>
    </source>
</evidence>
<dbReference type="AlphaFoldDB" id="A0A090MNQ8"/>
<reference evidence="1 2" key="1">
    <citation type="journal article" date="2014" name="Genome Announc.">
        <title>Genome Sequence of Afipia felis Strain 76713, Isolated in Hospital Water Using an Amoeba Co-Culture Procedure.</title>
        <authorList>
            <person name="Benamar S."/>
            <person name="La Scola B."/>
            <person name="Croce O."/>
        </authorList>
    </citation>
    <scope>NUCLEOTIDE SEQUENCE [LARGE SCALE GENOMIC DNA]</scope>
    <source>
        <strain evidence="1 2">76713</strain>
    </source>
</reference>
<accession>A0A090MNQ8</accession>
<dbReference type="EMBL" id="CCAZ020000001">
    <property type="protein sequence ID" value="CEG07882.1"/>
    <property type="molecule type" value="Genomic_DNA"/>
</dbReference>
<comment type="caution">
    <text evidence="1">The sequence shown here is derived from an EMBL/GenBank/DDBJ whole genome shotgun (WGS) entry which is preliminary data.</text>
</comment>
<proteinExistence type="predicted"/>
<keyword evidence="2" id="KW-1185">Reference proteome</keyword>
<dbReference type="AntiFam" id="ANF00234">
    <property type="entry name" value="Shadow ORF (opposite dnaE1)"/>
</dbReference>
<protein>
    <submittedName>
        <fullName evidence="1">Uncharacterized protein</fullName>
    </submittedName>
</protein>
<organism evidence="1 2">
    <name type="scientific">Afipia felis</name>
    <name type="common">Cat scratch disease bacillus</name>
    <dbReference type="NCBI Taxonomy" id="1035"/>
    <lineage>
        <taxon>Bacteria</taxon>
        <taxon>Pseudomonadati</taxon>
        <taxon>Pseudomonadota</taxon>
        <taxon>Alphaproteobacteria</taxon>
        <taxon>Hyphomicrobiales</taxon>
        <taxon>Nitrobacteraceae</taxon>
        <taxon>Afipia</taxon>
    </lineage>
</organism>
<sequence>MALVEAVVGEFREQLENLLGLPLGDAVLDRAGDETHALLFHLGTDLLAHRAA</sequence>